<dbReference type="RefSeq" id="WP_039650679.1">
    <property type="nucleotide sequence ID" value="NZ_CP007770.1"/>
</dbReference>
<dbReference type="Pfam" id="PF01973">
    <property type="entry name" value="MptE-like"/>
    <property type="match status" value="1"/>
</dbReference>
<dbReference type="InterPro" id="IPR002826">
    <property type="entry name" value="MptE-like"/>
</dbReference>
<accession>A0A0A8H2E6</accession>
<dbReference type="PANTHER" id="PTHR41786">
    <property type="entry name" value="MOTILITY ACCESSORY FACTOR MAF"/>
    <property type="match status" value="1"/>
</dbReference>
<dbReference type="HOGENOM" id="CLU_026503_1_0_7"/>
<dbReference type="EMBL" id="CP007770">
    <property type="protein sequence ID" value="AJC88147.1"/>
    <property type="molecule type" value="Genomic_DNA"/>
</dbReference>
<gene>
    <name evidence="2" type="ORF">CINS_1188</name>
</gene>
<dbReference type="Proteomes" id="UP000031163">
    <property type="component" value="Chromosome"/>
</dbReference>
<sequence>MNMFAKNIQALLNPHLKQKLLQIQKQNKFQIIQGKDNLDINLLNTQDNTLMYENTLEELNAMLNAYHEKYFLYPVLYFYGFGNGILYKALLQNQNHKHIIVFENDLELIYAMFQILDFSKELEEARLVIIDTNDLKRRDYDYLCSNDPMFNFSRTYFLELHSNYYEKYQDDVLRVNNNLLNSFKNSIFSHGNSPIDVLQGIEQFVYNIPSMISNPSYKELLNKRKNLSDTAIIVSTGPSLIKQLPLLKQYSSKATIFCADSAYPILAKYNIKPDYVCMLERIDITAEFFNNDFGEFDKDIVFVLKSVVHPNAFKYLEKKQTKIVVISENSHFINFIDLQNLGYAYSGPSVANMAYKLATNLNHKNIIFIGQDLAYAENGDSHPKDYQNSATFESDTYEHIDTLAYGGGYMVKTHFIWLLFKNEMEKLISRNENCATYNCTEGGARIEGAIEKPFKEICETLLSKNLHKPFAKLDTLNINKQNELLLKAYCKINQSIKKCVDLKKDFQKELDSLNKMMNDFLLSANERLLNDMILHVDKIKIKVENFKTMNDLYEILGPTIVQFELNLARIYVLNPKTKEDSFNKSVLWIKEHLEWIQLIIAHINAQKLGLIKNIKQLECVLINRGFEKLVEKICK</sequence>
<dbReference type="KEGG" id="cis:CINS_1188"/>
<name>A0A0A8H2E6_9BACT</name>
<dbReference type="AlphaFoldDB" id="A0A0A8H2E6"/>
<proteinExistence type="predicted"/>
<feature type="domain" description="6-hydroxymethylpterin diphosphokinase MptE-like" evidence="1">
    <location>
        <begin position="203"/>
        <end position="377"/>
    </location>
</feature>
<dbReference type="STRING" id="1031564.CINS_1188"/>
<evidence type="ECO:0000313" key="2">
    <source>
        <dbReference type="EMBL" id="AJC88147.1"/>
    </source>
</evidence>
<evidence type="ECO:0000313" key="3">
    <source>
        <dbReference type="Proteomes" id="UP000031163"/>
    </source>
</evidence>
<protein>
    <submittedName>
        <fullName evidence="2">Putative motility accessory factor</fullName>
    </submittedName>
</protein>
<dbReference type="GeneID" id="74431974"/>
<organism evidence="2 3">
    <name type="scientific">Campylobacter insulaenigrae NCTC 12927</name>
    <dbReference type="NCBI Taxonomy" id="1031564"/>
    <lineage>
        <taxon>Bacteria</taxon>
        <taxon>Pseudomonadati</taxon>
        <taxon>Campylobacterota</taxon>
        <taxon>Epsilonproteobacteria</taxon>
        <taxon>Campylobacterales</taxon>
        <taxon>Campylobacteraceae</taxon>
        <taxon>Campylobacter</taxon>
    </lineage>
</organism>
<evidence type="ECO:0000259" key="1">
    <source>
        <dbReference type="Pfam" id="PF01973"/>
    </source>
</evidence>
<reference evidence="2 3" key="1">
    <citation type="journal article" date="2014" name="Genome Biol. Evol.">
        <title>Comparative Genomics of the Campylobacter lari Group.</title>
        <authorList>
            <person name="Miller W.G."/>
            <person name="Yee E."/>
            <person name="Chapman M.H."/>
            <person name="Smith T.P."/>
            <person name="Bono J.L."/>
            <person name="Huynh S."/>
            <person name="Parker C.T."/>
            <person name="Vandamme P."/>
            <person name="Luong K."/>
            <person name="Korlach J."/>
        </authorList>
    </citation>
    <scope>NUCLEOTIDE SEQUENCE [LARGE SCALE GENOMIC DNA]</scope>
    <source>
        <strain evidence="2 3">NCTC 12927</strain>
    </source>
</reference>
<dbReference type="PANTHER" id="PTHR41786:SF1">
    <property type="entry name" value="6-HYDROXYMETHYLPTERIN DIPHOSPHOKINASE MPTE-LIKE DOMAIN-CONTAINING PROTEIN"/>
    <property type="match status" value="1"/>
</dbReference>